<protein>
    <submittedName>
        <fullName evidence="1">DUF1853 family protein</fullName>
    </submittedName>
</protein>
<proteinExistence type="predicted"/>
<name>A0ABY4KNL9_9PSED</name>
<evidence type="ECO:0000313" key="2">
    <source>
        <dbReference type="Proteomes" id="UP000831189"/>
    </source>
</evidence>
<reference evidence="1 2" key="1">
    <citation type="submission" date="2022-04" db="EMBL/GenBank/DDBJ databases">
        <title>Pseudomonas knackmussii B09-2.</title>
        <authorList>
            <person name="Deng Y."/>
        </authorList>
    </citation>
    <scope>NUCLEOTIDE SEQUENCE [LARGE SCALE GENOMIC DNA]</scope>
    <source>
        <strain evidence="1 2">B09-2</strain>
    </source>
</reference>
<evidence type="ECO:0000313" key="1">
    <source>
        <dbReference type="EMBL" id="UPQ81233.1"/>
    </source>
</evidence>
<dbReference type="EMBL" id="CP096208">
    <property type="protein sequence ID" value="UPQ81233.1"/>
    <property type="molecule type" value="Genomic_DNA"/>
</dbReference>
<keyword evidence="2" id="KW-1185">Reference proteome</keyword>
<accession>A0ABY4KNL9</accession>
<dbReference type="Pfam" id="PF08907">
    <property type="entry name" value="DUF1853"/>
    <property type="match status" value="1"/>
</dbReference>
<dbReference type="InterPro" id="IPR015003">
    <property type="entry name" value="DUF1853"/>
</dbReference>
<gene>
    <name evidence="1" type="ORF">M0M42_12385</name>
</gene>
<organism evidence="1 2">
    <name type="scientific">Pseudomonas knackmussii</name>
    <dbReference type="NCBI Taxonomy" id="65741"/>
    <lineage>
        <taxon>Bacteria</taxon>
        <taxon>Pseudomonadati</taxon>
        <taxon>Pseudomonadota</taxon>
        <taxon>Gammaproteobacteria</taxon>
        <taxon>Pseudomonadales</taxon>
        <taxon>Pseudomonadaceae</taxon>
        <taxon>Pseudomonas</taxon>
    </lineage>
</organism>
<dbReference type="Proteomes" id="UP000831189">
    <property type="component" value="Chromosome"/>
</dbReference>
<sequence length="308" mass="34937">MSLPCLAELMPRLMHPQVRDLAWALLSPPLLSITPSPQRHPLAASRWASSPGELADWLLLHDAQPSVLQTWLAQHSIRRLGLYYERLWQFALGQAPDVDLLVANLPIRHGGHTLGELDLVIHDADGVHHLELAVKFYLGLESGDRRKHDHWLGPGSHDRLDIKLQRLCDHQLQLSSSSHAKALLAELTCREINSALWLGGYLFQPWPTGCEAPAGANPLHLDGRWMRQRDWAGASAIRSAARWQPLPRQSWLAPAMLEDDHTWPAEDVERWLEDAGKHARLMARIERAPQGGWVERERLFVVPDQWPE</sequence>